<reference evidence="1" key="1">
    <citation type="submission" date="2018-02" db="EMBL/GenBank/DDBJ databases">
        <title>Rhizophora mucronata_Transcriptome.</title>
        <authorList>
            <person name="Meera S.P."/>
            <person name="Sreeshan A."/>
            <person name="Augustine A."/>
        </authorList>
    </citation>
    <scope>NUCLEOTIDE SEQUENCE</scope>
    <source>
        <tissue evidence="1">Leaf</tissue>
    </source>
</reference>
<organism evidence="1">
    <name type="scientific">Rhizophora mucronata</name>
    <name type="common">Asiatic mangrove</name>
    <dbReference type="NCBI Taxonomy" id="61149"/>
    <lineage>
        <taxon>Eukaryota</taxon>
        <taxon>Viridiplantae</taxon>
        <taxon>Streptophyta</taxon>
        <taxon>Embryophyta</taxon>
        <taxon>Tracheophyta</taxon>
        <taxon>Spermatophyta</taxon>
        <taxon>Magnoliopsida</taxon>
        <taxon>eudicotyledons</taxon>
        <taxon>Gunneridae</taxon>
        <taxon>Pentapetalae</taxon>
        <taxon>rosids</taxon>
        <taxon>fabids</taxon>
        <taxon>Malpighiales</taxon>
        <taxon>Rhizophoraceae</taxon>
        <taxon>Rhizophora</taxon>
    </lineage>
</organism>
<name>A0A2P2QKZ7_RHIMU</name>
<protein>
    <submittedName>
        <fullName evidence="1">Uncharacterized protein</fullName>
    </submittedName>
</protein>
<sequence>MRRNLSSCVSYCQIFCFLCLIVNNLL</sequence>
<dbReference type="AlphaFoldDB" id="A0A2P2QKZ7"/>
<dbReference type="EMBL" id="GGEC01087093">
    <property type="protein sequence ID" value="MBX67577.1"/>
    <property type="molecule type" value="Transcribed_RNA"/>
</dbReference>
<proteinExistence type="predicted"/>
<evidence type="ECO:0000313" key="1">
    <source>
        <dbReference type="EMBL" id="MBX67577.1"/>
    </source>
</evidence>
<accession>A0A2P2QKZ7</accession>